<protein>
    <recommendedName>
        <fullName evidence="7">Glyoxylate reductase</fullName>
    </recommendedName>
</protein>
<feature type="domain" description="D-isomer specific 2-hydroxyacid dehydrogenase catalytic" evidence="3">
    <location>
        <begin position="13"/>
        <end position="352"/>
    </location>
</feature>
<dbReference type="GO" id="GO:0016618">
    <property type="term" value="F:hydroxypyruvate reductase [NAD(P)H] activity"/>
    <property type="evidence" value="ECO:0007669"/>
    <property type="project" value="TreeGrafter"/>
</dbReference>
<keyword evidence="1 2" id="KW-0560">Oxidoreductase</keyword>
<dbReference type="GO" id="GO:0030267">
    <property type="term" value="F:glyoxylate reductase (NADPH) activity"/>
    <property type="evidence" value="ECO:0007669"/>
    <property type="project" value="TreeGrafter"/>
</dbReference>
<dbReference type="GeneID" id="37037306"/>
<dbReference type="InterPro" id="IPR006140">
    <property type="entry name" value="D-isomer_DH_NAD-bd"/>
</dbReference>
<gene>
    <name evidence="5" type="ORF">IE81DRAFT_335014</name>
</gene>
<dbReference type="GO" id="GO:0051287">
    <property type="term" value="F:NAD binding"/>
    <property type="evidence" value="ECO:0007669"/>
    <property type="project" value="InterPro"/>
</dbReference>
<evidence type="ECO:0000313" key="5">
    <source>
        <dbReference type="EMBL" id="PWN41162.1"/>
    </source>
</evidence>
<dbReference type="RefSeq" id="XP_025368322.1">
    <property type="nucleotide sequence ID" value="XM_025515436.1"/>
</dbReference>
<dbReference type="InterPro" id="IPR006139">
    <property type="entry name" value="D-isomer_2_OHA_DH_cat_dom"/>
</dbReference>
<dbReference type="Gene3D" id="3.40.50.720">
    <property type="entry name" value="NAD(P)-binding Rossmann-like Domain"/>
    <property type="match status" value="2"/>
</dbReference>
<proteinExistence type="inferred from homology"/>
<dbReference type="EMBL" id="KZ819398">
    <property type="protein sequence ID" value="PWN41162.1"/>
    <property type="molecule type" value="Genomic_DNA"/>
</dbReference>
<dbReference type="Proteomes" id="UP000245783">
    <property type="component" value="Unassembled WGS sequence"/>
</dbReference>
<dbReference type="InterPro" id="IPR050223">
    <property type="entry name" value="D-isomer_2-hydroxyacid_DH"/>
</dbReference>
<sequence>MTDTASSSRPKVVLTRPLPTCILDEAKAAGAIDLKIWKDAERPADRDWLLRSVEGADAVLVMMSDKVDAELLDRAGPSLKIVSCMSVGYDHVDTAELKRRGIRLGHTPDVLNAAVADLVLLLILSTTRLLPNAKRTVDEGRWPQTPWAPLSFAGPSLQGKTIGFVGFGAIAQSTLLRLLPLGPTRYIYLNSSPQPFDLDNPKFAALKAGGLERLLPAYEAVQGSRISIENARDLEDLSRQSDVIVVLASLNAKTKHLIDGRCFDHMKPTAHLVNAARGPLVDTSALVSALQQGKMAGAGLDVLEGEPVIGASHPLLSDESIRDKVCLLPHMGSATLEARRGMSELAAANVLHQLGFAHLVEGRGSRLVQL</sequence>
<dbReference type="Pfam" id="PF00389">
    <property type="entry name" value="2-Hacid_dh"/>
    <property type="match status" value="1"/>
</dbReference>
<dbReference type="Pfam" id="PF02826">
    <property type="entry name" value="2-Hacid_dh_C"/>
    <property type="match status" value="2"/>
</dbReference>
<feature type="domain" description="D-isomer specific 2-hydroxyacid dehydrogenase NAD-binding" evidence="4">
    <location>
        <begin position="231"/>
        <end position="332"/>
    </location>
</feature>
<dbReference type="PANTHER" id="PTHR10996">
    <property type="entry name" value="2-HYDROXYACID DEHYDROGENASE-RELATED"/>
    <property type="match status" value="1"/>
</dbReference>
<dbReference type="CDD" id="cd05301">
    <property type="entry name" value="GDH"/>
    <property type="match status" value="1"/>
</dbReference>
<dbReference type="InterPro" id="IPR036291">
    <property type="entry name" value="NAD(P)-bd_dom_sf"/>
</dbReference>
<organism evidence="5 6">
    <name type="scientific">Ceraceosorus guamensis</name>
    <dbReference type="NCBI Taxonomy" id="1522189"/>
    <lineage>
        <taxon>Eukaryota</taxon>
        <taxon>Fungi</taxon>
        <taxon>Dikarya</taxon>
        <taxon>Basidiomycota</taxon>
        <taxon>Ustilaginomycotina</taxon>
        <taxon>Exobasidiomycetes</taxon>
        <taxon>Ceraceosorales</taxon>
        <taxon>Ceraceosoraceae</taxon>
        <taxon>Ceraceosorus</taxon>
    </lineage>
</organism>
<dbReference type="OrthoDB" id="9991913at2759"/>
<keyword evidence="6" id="KW-1185">Reference proteome</keyword>
<evidence type="ECO:0000259" key="4">
    <source>
        <dbReference type="Pfam" id="PF02826"/>
    </source>
</evidence>
<comment type="similarity">
    <text evidence="2">Belongs to the D-isomer specific 2-hydroxyacid dehydrogenase family.</text>
</comment>
<evidence type="ECO:0008006" key="7">
    <source>
        <dbReference type="Google" id="ProtNLM"/>
    </source>
</evidence>
<dbReference type="STRING" id="1522189.A0A316VUJ8"/>
<evidence type="ECO:0000313" key="6">
    <source>
        <dbReference type="Proteomes" id="UP000245783"/>
    </source>
</evidence>
<reference evidence="5 6" key="1">
    <citation type="journal article" date="2018" name="Mol. Biol. Evol.">
        <title>Broad Genomic Sampling Reveals a Smut Pathogenic Ancestry of the Fungal Clade Ustilaginomycotina.</title>
        <authorList>
            <person name="Kijpornyongpan T."/>
            <person name="Mondo S.J."/>
            <person name="Barry K."/>
            <person name="Sandor L."/>
            <person name="Lee J."/>
            <person name="Lipzen A."/>
            <person name="Pangilinan J."/>
            <person name="LaButti K."/>
            <person name="Hainaut M."/>
            <person name="Henrissat B."/>
            <person name="Grigoriev I.V."/>
            <person name="Spatafora J.W."/>
            <person name="Aime M.C."/>
        </authorList>
    </citation>
    <scope>NUCLEOTIDE SEQUENCE [LARGE SCALE GENOMIC DNA]</scope>
    <source>
        <strain evidence="5 6">MCA 4658</strain>
    </source>
</reference>
<evidence type="ECO:0000256" key="1">
    <source>
        <dbReference type="ARBA" id="ARBA00023002"/>
    </source>
</evidence>
<evidence type="ECO:0000259" key="3">
    <source>
        <dbReference type="Pfam" id="PF00389"/>
    </source>
</evidence>
<name>A0A316VUJ8_9BASI</name>
<evidence type="ECO:0000256" key="2">
    <source>
        <dbReference type="RuleBase" id="RU003719"/>
    </source>
</evidence>
<dbReference type="AlphaFoldDB" id="A0A316VUJ8"/>
<accession>A0A316VUJ8</accession>
<dbReference type="PANTHER" id="PTHR10996:SF277">
    <property type="entry name" value="GLYOXYLATE REDUCTASE_HYDROXYPYRUVATE REDUCTASE"/>
    <property type="match status" value="1"/>
</dbReference>
<dbReference type="SUPFAM" id="SSF52283">
    <property type="entry name" value="Formate/glycerate dehydrogenase catalytic domain-like"/>
    <property type="match status" value="1"/>
</dbReference>
<dbReference type="GO" id="GO:0005829">
    <property type="term" value="C:cytosol"/>
    <property type="evidence" value="ECO:0007669"/>
    <property type="project" value="TreeGrafter"/>
</dbReference>
<dbReference type="SUPFAM" id="SSF51735">
    <property type="entry name" value="NAD(P)-binding Rossmann-fold domains"/>
    <property type="match status" value="1"/>
</dbReference>
<feature type="domain" description="D-isomer specific 2-hydroxyacid dehydrogenase NAD-binding" evidence="4">
    <location>
        <begin position="121"/>
        <end position="197"/>
    </location>
</feature>
<dbReference type="InParanoid" id="A0A316VUJ8"/>